<keyword evidence="1" id="KW-0812">Transmembrane</keyword>
<dbReference type="OrthoDB" id="10330736at2759"/>
<evidence type="ECO:0000313" key="3">
    <source>
        <dbReference type="Proteomes" id="UP000714275"/>
    </source>
</evidence>
<name>A0A9P6ZUL7_9AGAM</name>
<keyword evidence="3" id="KW-1185">Reference proteome</keyword>
<protein>
    <submittedName>
        <fullName evidence="2">Uncharacterized protein</fullName>
    </submittedName>
</protein>
<feature type="transmembrane region" description="Helical" evidence="1">
    <location>
        <begin position="74"/>
        <end position="94"/>
    </location>
</feature>
<dbReference type="AlphaFoldDB" id="A0A9P6ZUL7"/>
<organism evidence="2 3">
    <name type="scientific">Suillus placidus</name>
    <dbReference type="NCBI Taxonomy" id="48579"/>
    <lineage>
        <taxon>Eukaryota</taxon>
        <taxon>Fungi</taxon>
        <taxon>Dikarya</taxon>
        <taxon>Basidiomycota</taxon>
        <taxon>Agaricomycotina</taxon>
        <taxon>Agaricomycetes</taxon>
        <taxon>Agaricomycetidae</taxon>
        <taxon>Boletales</taxon>
        <taxon>Suillineae</taxon>
        <taxon>Suillaceae</taxon>
        <taxon>Suillus</taxon>
    </lineage>
</organism>
<dbReference type="EMBL" id="JABBWD010000024">
    <property type="protein sequence ID" value="KAG1776758.1"/>
    <property type="molecule type" value="Genomic_DNA"/>
</dbReference>
<sequence length="125" mass="13651">MIISCMGRYSFKLILFFAQVALIFVPDKVWFLRCGDARTRGYIYVVAACYDGFGRSSGAAHAIPGLKGHGINQFHTTCVLVIGAIILSCSNASVCNLKERQRIRVGLEGGGFERRANSDEELSAT</sequence>
<proteinExistence type="predicted"/>
<keyword evidence="1" id="KW-1133">Transmembrane helix</keyword>
<dbReference type="Proteomes" id="UP000714275">
    <property type="component" value="Unassembled WGS sequence"/>
</dbReference>
<evidence type="ECO:0000313" key="2">
    <source>
        <dbReference type="EMBL" id="KAG1776758.1"/>
    </source>
</evidence>
<accession>A0A9P6ZUL7</accession>
<gene>
    <name evidence="2" type="ORF">EV702DRAFT_1106232</name>
</gene>
<comment type="caution">
    <text evidence="2">The sequence shown here is derived from an EMBL/GenBank/DDBJ whole genome shotgun (WGS) entry which is preliminary data.</text>
</comment>
<reference evidence="2" key="1">
    <citation type="journal article" date="2020" name="New Phytol.">
        <title>Comparative genomics reveals dynamic genome evolution in host specialist ectomycorrhizal fungi.</title>
        <authorList>
            <person name="Lofgren L.A."/>
            <person name="Nguyen N.H."/>
            <person name="Vilgalys R."/>
            <person name="Ruytinx J."/>
            <person name="Liao H.L."/>
            <person name="Branco S."/>
            <person name="Kuo A."/>
            <person name="LaButti K."/>
            <person name="Lipzen A."/>
            <person name="Andreopoulos W."/>
            <person name="Pangilinan J."/>
            <person name="Riley R."/>
            <person name="Hundley H."/>
            <person name="Na H."/>
            <person name="Barry K."/>
            <person name="Grigoriev I.V."/>
            <person name="Stajich J.E."/>
            <person name="Kennedy P.G."/>
        </authorList>
    </citation>
    <scope>NUCLEOTIDE SEQUENCE</scope>
    <source>
        <strain evidence="2">DOB743</strain>
    </source>
</reference>
<keyword evidence="1" id="KW-0472">Membrane</keyword>
<evidence type="ECO:0000256" key="1">
    <source>
        <dbReference type="SAM" id="Phobius"/>
    </source>
</evidence>